<dbReference type="EMBL" id="PFAV01000057">
    <property type="protein sequence ID" value="PIR91076.1"/>
    <property type="molecule type" value="Genomic_DNA"/>
</dbReference>
<dbReference type="Proteomes" id="UP000228906">
    <property type="component" value="Unassembled WGS sequence"/>
</dbReference>
<dbReference type="AlphaFoldDB" id="A0A2H0UW55"/>
<feature type="domain" description="Response regulatory" evidence="3">
    <location>
        <begin position="9"/>
        <end position="126"/>
    </location>
</feature>
<keyword evidence="1 2" id="KW-0597">Phosphoprotein</keyword>
<name>A0A2H0UW55_9BACT</name>
<dbReference type="Gene3D" id="3.40.50.2300">
    <property type="match status" value="1"/>
</dbReference>
<evidence type="ECO:0000259" key="3">
    <source>
        <dbReference type="PROSITE" id="PS50110"/>
    </source>
</evidence>
<evidence type="ECO:0000256" key="2">
    <source>
        <dbReference type="PROSITE-ProRule" id="PRU00169"/>
    </source>
</evidence>
<sequence length="131" mass="14688">MENTTTAKKILIIEDEVILLDLLTKKLSREGYEVKTAQNGKEGMLMMAKEVPDLVLTDIVMPEKNGFAVIAEMKQSELLKNVPIIIISNSGQPVDFDKARGLGVFDWLIKTEFDPQKVVEKVKQVLTRASQ</sequence>
<accession>A0A2H0UW55</accession>
<protein>
    <submittedName>
        <fullName evidence="4">Response regulator</fullName>
    </submittedName>
</protein>
<feature type="modified residue" description="4-aspartylphosphate" evidence="2">
    <location>
        <position position="58"/>
    </location>
</feature>
<dbReference type="PANTHER" id="PTHR44591">
    <property type="entry name" value="STRESS RESPONSE REGULATOR PROTEIN 1"/>
    <property type="match status" value="1"/>
</dbReference>
<proteinExistence type="predicted"/>
<comment type="caution">
    <text evidence="4">The sequence shown here is derived from an EMBL/GenBank/DDBJ whole genome shotgun (WGS) entry which is preliminary data.</text>
</comment>
<dbReference type="CDD" id="cd00156">
    <property type="entry name" value="REC"/>
    <property type="match status" value="1"/>
</dbReference>
<evidence type="ECO:0000256" key="1">
    <source>
        <dbReference type="ARBA" id="ARBA00022553"/>
    </source>
</evidence>
<dbReference type="Pfam" id="PF00072">
    <property type="entry name" value="Response_reg"/>
    <property type="match status" value="1"/>
</dbReference>
<evidence type="ECO:0000313" key="5">
    <source>
        <dbReference type="Proteomes" id="UP000228906"/>
    </source>
</evidence>
<dbReference type="GO" id="GO:0000160">
    <property type="term" value="P:phosphorelay signal transduction system"/>
    <property type="evidence" value="ECO:0007669"/>
    <property type="project" value="InterPro"/>
</dbReference>
<dbReference type="PANTHER" id="PTHR44591:SF3">
    <property type="entry name" value="RESPONSE REGULATORY DOMAIN-CONTAINING PROTEIN"/>
    <property type="match status" value="1"/>
</dbReference>
<evidence type="ECO:0000313" key="4">
    <source>
        <dbReference type="EMBL" id="PIR91076.1"/>
    </source>
</evidence>
<dbReference type="SMART" id="SM00448">
    <property type="entry name" value="REC"/>
    <property type="match status" value="1"/>
</dbReference>
<dbReference type="PROSITE" id="PS50110">
    <property type="entry name" value="RESPONSE_REGULATORY"/>
    <property type="match status" value="1"/>
</dbReference>
<dbReference type="InterPro" id="IPR050595">
    <property type="entry name" value="Bact_response_regulator"/>
</dbReference>
<organism evidence="4 5">
    <name type="scientific">bacterium (Candidatus Gribaldobacteria) CG10_big_fil_rev_8_21_14_0_10_41_12</name>
    <dbReference type="NCBI Taxonomy" id="2014277"/>
    <lineage>
        <taxon>Bacteria</taxon>
        <taxon>Candidatus Gribaldobacteria</taxon>
    </lineage>
</organism>
<dbReference type="InterPro" id="IPR011006">
    <property type="entry name" value="CheY-like_superfamily"/>
</dbReference>
<dbReference type="SUPFAM" id="SSF52172">
    <property type="entry name" value="CheY-like"/>
    <property type="match status" value="1"/>
</dbReference>
<gene>
    <name evidence="4" type="ORF">COU03_03150</name>
</gene>
<dbReference type="InterPro" id="IPR001789">
    <property type="entry name" value="Sig_transdc_resp-reg_receiver"/>
</dbReference>
<reference evidence="5" key="1">
    <citation type="submission" date="2017-09" db="EMBL/GenBank/DDBJ databases">
        <title>Depth-based differentiation of microbial function through sediment-hosted aquifers and enrichment of novel symbionts in the deep terrestrial subsurface.</title>
        <authorList>
            <person name="Probst A.J."/>
            <person name="Ladd B."/>
            <person name="Jarett J.K."/>
            <person name="Geller-Mcgrath D.E."/>
            <person name="Sieber C.M.K."/>
            <person name="Emerson J.B."/>
            <person name="Anantharaman K."/>
            <person name="Thomas B.C."/>
            <person name="Malmstrom R."/>
            <person name="Stieglmeier M."/>
            <person name="Klingl A."/>
            <person name="Woyke T."/>
            <person name="Ryan C.M."/>
            <person name="Banfield J.F."/>
        </authorList>
    </citation>
    <scope>NUCLEOTIDE SEQUENCE [LARGE SCALE GENOMIC DNA]</scope>
</reference>